<dbReference type="PhylomeDB" id="A0A0A2IIM2"/>
<dbReference type="GO" id="GO:0032259">
    <property type="term" value="P:methylation"/>
    <property type="evidence" value="ECO:0007669"/>
    <property type="project" value="UniProtKB-KW"/>
</dbReference>
<evidence type="ECO:0000256" key="2">
    <source>
        <dbReference type="ARBA" id="ARBA00022679"/>
    </source>
</evidence>
<dbReference type="SUPFAM" id="SSF53335">
    <property type="entry name" value="S-adenosyl-L-methionine-dependent methyltransferases"/>
    <property type="match status" value="1"/>
</dbReference>
<accession>A0A0A2IIM2</accession>
<comment type="caution">
    <text evidence="6">The sequence shown here is derived from an EMBL/GenBank/DDBJ whole genome shotgun (WGS) entry which is preliminary data.</text>
</comment>
<evidence type="ECO:0000256" key="3">
    <source>
        <dbReference type="SAM" id="MobiDB-lite"/>
    </source>
</evidence>
<dbReference type="InterPro" id="IPR029063">
    <property type="entry name" value="SAM-dependent_MTases_sf"/>
</dbReference>
<dbReference type="InterPro" id="IPR041698">
    <property type="entry name" value="Methyltransf_25"/>
</dbReference>
<feature type="signal peptide" evidence="4">
    <location>
        <begin position="1"/>
        <end position="30"/>
    </location>
</feature>
<dbReference type="PANTHER" id="PTHR43861">
    <property type="entry name" value="TRANS-ACONITATE 2-METHYLTRANSFERASE-RELATED"/>
    <property type="match status" value="1"/>
</dbReference>
<keyword evidence="1" id="KW-0489">Methyltransferase</keyword>
<dbReference type="AlphaFoldDB" id="A0A0A2IIM2"/>
<dbReference type="VEuPathDB" id="FungiDB:PEXP_034840"/>
<evidence type="ECO:0000256" key="1">
    <source>
        <dbReference type="ARBA" id="ARBA00022603"/>
    </source>
</evidence>
<feature type="compositionally biased region" description="Polar residues" evidence="3">
    <location>
        <begin position="627"/>
        <end position="637"/>
    </location>
</feature>
<dbReference type="HOGENOM" id="CLU_372582_0_0_1"/>
<proteinExistence type="predicted"/>
<dbReference type="CDD" id="cd02440">
    <property type="entry name" value="AdoMet_MTases"/>
    <property type="match status" value="1"/>
</dbReference>
<reference evidence="6 7" key="1">
    <citation type="journal article" date="2015" name="Mol. Plant Microbe Interact.">
        <title>Genome, transcriptome, and functional analyses of Penicillium expansum provide new insights into secondary metabolism and pathogenicity.</title>
        <authorList>
            <person name="Ballester A.R."/>
            <person name="Marcet-Houben M."/>
            <person name="Levin E."/>
            <person name="Sela N."/>
            <person name="Selma-Lazaro C."/>
            <person name="Carmona L."/>
            <person name="Wisniewski M."/>
            <person name="Droby S."/>
            <person name="Gonzalez-Candelas L."/>
            <person name="Gabaldon T."/>
        </authorList>
    </citation>
    <scope>NUCLEOTIDE SEQUENCE [LARGE SCALE GENOMIC DNA]</scope>
    <source>
        <strain evidence="6 7">MD-8</strain>
    </source>
</reference>
<feature type="chain" id="PRO_5009752415" description="Methyltransferase domain-containing protein" evidence="4">
    <location>
        <begin position="31"/>
        <end position="746"/>
    </location>
</feature>
<dbReference type="Pfam" id="PF13649">
    <property type="entry name" value="Methyltransf_25"/>
    <property type="match status" value="1"/>
</dbReference>
<feature type="region of interest" description="Disordered" evidence="3">
    <location>
        <begin position="618"/>
        <end position="638"/>
    </location>
</feature>
<evidence type="ECO:0000256" key="4">
    <source>
        <dbReference type="SAM" id="SignalP"/>
    </source>
</evidence>
<dbReference type="GO" id="GO:0008168">
    <property type="term" value="F:methyltransferase activity"/>
    <property type="evidence" value="ECO:0007669"/>
    <property type="project" value="UniProtKB-KW"/>
</dbReference>
<keyword evidence="4" id="KW-0732">Signal</keyword>
<keyword evidence="2" id="KW-0808">Transferase</keyword>
<dbReference type="EMBL" id="JQFZ01000252">
    <property type="protein sequence ID" value="KGO53136.1"/>
    <property type="molecule type" value="Genomic_DNA"/>
</dbReference>
<keyword evidence="7" id="KW-1185">Reference proteome</keyword>
<feature type="domain" description="Methyltransferase" evidence="5">
    <location>
        <begin position="39"/>
        <end position="138"/>
    </location>
</feature>
<protein>
    <recommendedName>
        <fullName evidence="5">Methyltransferase domain-containing protein</fullName>
    </recommendedName>
</protein>
<evidence type="ECO:0000313" key="6">
    <source>
        <dbReference type="EMBL" id="KGO53136.1"/>
    </source>
</evidence>
<dbReference type="RefSeq" id="XP_016595775.1">
    <property type="nucleotide sequence ID" value="XM_016743053.1"/>
</dbReference>
<evidence type="ECO:0000313" key="7">
    <source>
        <dbReference type="Proteomes" id="UP000030143"/>
    </source>
</evidence>
<dbReference type="PANTHER" id="PTHR43861:SF1">
    <property type="entry name" value="TRANS-ACONITATE 2-METHYLTRANSFERASE"/>
    <property type="match status" value="1"/>
</dbReference>
<name>A0A0A2IIM2_PENEN</name>
<dbReference type="GeneID" id="27678472"/>
<evidence type="ECO:0000259" key="5">
    <source>
        <dbReference type="Pfam" id="PF13649"/>
    </source>
</evidence>
<dbReference type="OrthoDB" id="4187154at2759"/>
<gene>
    <name evidence="6" type="ORF">PEX2_057790</name>
</gene>
<dbReference type="Proteomes" id="UP000030143">
    <property type="component" value="Unassembled WGS sequence"/>
</dbReference>
<dbReference type="Gene3D" id="3.40.50.150">
    <property type="entry name" value="Vaccinia Virus protein VP39"/>
    <property type="match status" value="1"/>
</dbReference>
<sequence length="746" mass="82773">MAQTQVPVKDYWSTELLLLLSPILQTLVQSIEFNPTDKVLDIGCGDGKFTTSFASSVNYVMGVDSSPSMINTAKTLDYGEAATDFRVVDCRHLEEDAEVMNGKWDKVTSNAAFHWILKDPSTRISTLENIFQSMKPGGTFFFEMCGHGNAPEKVTAFMFALVNHGVPIETAEAMCPWFYPSDVYMKSILESVGFQVKMIELNPQPLELTTSDNGGLEGFMRLIGAQMLDILDSEEKKNSAMEQICRMLRYGTTREDGSQWITYASLSHGTPQIRIDLAQFSNLESVWITEAPELELRFFVGGNWDRDKVAIFVSKLSSKLCDIEIWSDLGFSVELKTGRREHCVDTTGFHCLELALHRECRVRKNTRGRALPSSMTNPPDACPPSGVPVATLASIDIEVEYRFQANDVPQAQDCSKLELGLLRQVQSVVAGPGVLERITESAFLHPMHNKGSSEVLGPQTAYISGDELDPSCEELFCLFDLGIHRLVISNLIKDPAILASQHDTTKSFADIYPAVFDPGYRDAINQRGVTIPIITKAISSMLAGNKDPSTNAKLADLLELTRSQHTDHLTIQPQLPSCRNALLSSLWRVLQKNVPRTKPIKRRPSVFLTERLSSGITGSDEPERLISTDQQQSNNGNLGLRRSFQTEHHNDNEESDVYLFTSESEGQLLDNLSEASFTDIGESTQTSLDTLFSTIGSSHTSYGGHDTMLLSDQGELVDYAGNYVTDYDSREDMEAFDTDIIIADGL</sequence>
<dbReference type="STRING" id="27334.A0A0A2IIM2"/>
<organism evidence="6 7">
    <name type="scientific">Penicillium expansum</name>
    <name type="common">Blue mold rot fungus</name>
    <dbReference type="NCBI Taxonomy" id="27334"/>
    <lineage>
        <taxon>Eukaryota</taxon>
        <taxon>Fungi</taxon>
        <taxon>Dikarya</taxon>
        <taxon>Ascomycota</taxon>
        <taxon>Pezizomycotina</taxon>
        <taxon>Eurotiomycetes</taxon>
        <taxon>Eurotiomycetidae</taxon>
        <taxon>Eurotiales</taxon>
        <taxon>Aspergillaceae</taxon>
        <taxon>Penicillium</taxon>
    </lineage>
</organism>